<sequence length="80" mass="8950">MSLIHLEKSIVTFHLKEILEDGHGNHPLFWVGLGVLVLAPTLLPDPQPVNQRLNKEGRTGKTEMSLSEWVAQAQKNRVDA</sequence>
<comment type="caution">
    <text evidence="1">The sequence shown here is derived from an EMBL/GenBank/DDBJ whole genome shotgun (WGS) entry which is preliminary data.</text>
</comment>
<accession>A0A1L9QLW6</accession>
<proteinExistence type="predicted"/>
<reference evidence="1" key="1">
    <citation type="submission" date="2016-10" db="EMBL/GenBank/DDBJ databases">
        <title>CRISPR-Cas defence system in Roseofilum reptotaenium: evidence of a bacteriophage-cyanobacterium arms race in the coral black band disease.</title>
        <authorList>
            <person name="Buerger P."/>
            <person name="Wood-Charlson E.M."/>
            <person name="Weynberg K.D."/>
            <person name="Willis B."/>
            <person name="Van Oppen M.J."/>
        </authorList>
    </citation>
    <scope>NUCLEOTIDE SEQUENCE [LARGE SCALE GENOMIC DNA]</scope>
    <source>
        <strain evidence="1">AO1-A</strain>
    </source>
</reference>
<dbReference type="Proteomes" id="UP000183940">
    <property type="component" value="Unassembled WGS sequence"/>
</dbReference>
<organism evidence="1 2">
    <name type="scientific">Roseofilum reptotaenium AO1-A</name>
    <dbReference type="NCBI Taxonomy" id="1925591"/>
    <lineage>
        <taxon>Bacteria</taxon>
        <taxon>Bacillati</taxon>
        <taxon>Cyanobacteriota</taxon>
        <taxon>Cyanophyceae</taxon>
        <taxon>Desertifilales</taxon>
        <taxon>Desertifilaceae</taxon>
        <taxon>Roseofilum</taxon>
    </lineage>
</organism>
<evidence type="ECO:0000313" key="2">
    <source>
        <dbReference type="Proteomes" id="UP000183940"/>
    </source>
</evidence>
<evidence type="ECO:0000313" key="1">
    <source>
        <dbReference type="EMBL" id="OJJ20695.1"/>
    </source>
</evidence>
<gene>
    <name evidence="1" type="ORF">BI308_20575</name>
</gene>
<protein>
    <submittedName>
        <fullName evidence="1">Uncharacterized protein</fullName>
    </submittedName>
</protein>
<dbReference type="AlphaFoldDB" id="A0A1L9QLW6"/>
<name>A0A1L9QLW6_9CYAN</name>
<dbReference type="STRING" id="1925591.BI308_20575"/>
<keyword evidence="2" id="KW-1185">Reference proteome</keyword>
<dbReference type="EMBL" id="MLAW01000047">
    <property type="protein sequence ID" value="OJJ20695.1"/>
    <property type="molecule type" value="Genomic_DNA"/>
</dbReference>